<dbReference type="FunFam" id="3.40.50.720:FF:000173">
    <property type="entry name" value="3-oxoacyl-[acyl-carrier protein] reductase"/>
    <property type="match status" value="1"/>
</dbReference>
<evidence type="ECO:0000256" key="2">
    <source>
        <dbReference type="ARBA" id="ARBA00023002"/>
    </source>
</evidence>
<dbReference type="SUPFAM" id="SSF51735">
    <property type="entry name" value="NAD(P)-binding Rossmann-fold domains"/>
    <property type="match status" value="1"/>
</dbReference>
<evidence type="ECO:0000313" key="3">
    <source>
        <dbReference type="EMBL" id="RTE66794.1"/>
    </source>
</evidence>
<accession>A0A430KU02</accession>
<dbReference type="PANTHER" id="PTHR43639">
    <property type="entry name" value="OXIDOREDUCTASE, SHORT-CHAIN DEHYDROGENASE/REDUCTASE FAMILY (AFU_ORTHOLOGUE AFUA_5G02870)"/>
    <property type="match status" value="1"/>
</dbReference>
<dbReference type="PROSITE" id="PS00061">
    <property type="entry name" value="ADH_SHORT"/>
    <property type="match status" value="1"/>
</dbReference>
<keyword evidence="2 3" id="KW-0560">Oxidoreductase</keyword>
<dbReference type="OrthoDB" id="9793499at2"/>
<gene>
    <name evidence="3" type="ORF">EH243_04080</name>
</gene>
<name>A0A430KU02_9GAMM</name>
<sequence length="246" mass="26994">MKHPVALITGAARRIGATITRQLWQQGYRVIIHCHHSHHEAEQLAKELNSLRADSATVLQADLNSHQQVTQLASQALDCWRQIDLLINNASSFYPTPLEESTEQQWDELVNSNLKAAYFLCAQLAESLTQQQGCIINLIDIHAQRALPGYPIYSIAKAGLQMMTLSLAKELAPQVRVNGVAPGPILWPEQAAAISSTEQAAIVDKTLLKRTGTPEDIAETVLFLAGQRFITGQIIAVDGGKSLYSH</sequence>
<dbReference type="PRINTS" id="PR00080">
    <property type="entry name" value="SDRFAMILY"/>
</dbReference>
<keyword evidence="4" id="KW-1185">Reference proteome</keyword>
<dbReference type="Pfam" id="PF13561">
    <property type="entry name" value="adh_short_C2"/>
    <property type="match status" value="1"/>
</dbReference>
<evidence type="ECO:0000313" key="4">
    <source>
        <dbReference type="Proteomes" id="UP000283087"/>
    </source>
</evidence>
<dbReference type="NCBIfam" id="NF006598">
    <property type="entry name" value="PRK09135.1"/>
    <property type="match status" value="1"/>
</dbReference>
<dbReference type="PANTHER" id="PTHR43639:SF1">
    <property type="entry name" value="SHORT-CHAIN DEHYDROGENASE_REDUCTASE FAMILY PROTEIN"/>
    <property type="match status" value="1"/>
</dbReference>
<comment type="caution">
    <text evidence="3">The sequence shown here is derived from an EMBL/GenBank/DDBJ whole genome shotgun (WGS) entry which is preliminary data.</text>
</comment>
<dbReference type="AlphaFoldDB" id="A0A430KU02"/>
<reference evidence="3 4" key="1">
    <citation type="submission" date="2018-11" db="EMBL/GenBank/DDBJ databases">
        <title>The draft genome sequence of Amphritea opalescens ANRC-JH13T.</title>
        <authorList>
            <person name="Fang Z."/>
            <person name="Zhang Y."/>
            <person name="Han X."/>
        </authorList>
    </citation>
    <scope>NUCLEOTIDE SEQUENCE [LARGE SCALE GENOMIC DNA]</scope>
    <source>
        <strain evidence="3 4">ANRC-JH13</strain>
    </source>
</reference>
<dbReference type="GO" id="GO:0047040">
    <property type="term" value="F:pteridine reductase activity"/>
    <property type="evidence" value="ECO:0007669"/>
    <property type="project" value="UniProtKB-EC"/>
</dbReference>
<proteinExistence type="inferred from homology"/>
<dbReference type="Gene3D" id="3.40.50.720">
    <property type="entry name" value="NAD(P)-binding Rossmann-like Domain"/>
    <property type="match status" value="1"/>
</dbReference>
<dbReference type="InterPro" id="IPR002347">
    <property type="entry name" value="SDR_fam"/>
</dbReference>
<comment type="similarity">
    <text evidence="1">Belongs to the short-chain dehydrogenases/reductases (SDR) family.</text>
</comment>
<dbReference type="EMBL" id="RQXW01000003">
    <property type="protein sequence ID" value="RTE66794.1"/>
    <property type="molecule type" value="Genomic_DNA"/>
</dbReference>
<protein>
    <submittedName>
        <fullName evidence="3">Pteridine reductase</fullName>
        <ecNumber evidence="3">1.5.1.33</ecNumber>
    </submittedName>
</protein>
<dbReference type="InterPro" id="IPR036291">
    <property type="entry name" value="NAD(P)-bd_dom_sf"/>
</dbReference>
<dbReference type="PRINTS" id="PR00081">
    <property type="entry name" value="GDHRDH"/>
</dbReference>
<dbReference type="EC" id="1.5.1.33" evidence="3"/>
<organism evidence="3 4">
    <name type="scientific">Amphritea opalescens</name>
    <dbReference type="NCBI Taxonomy" id="2490544"/>
    <lineage>
        <taxon>Bacteria</taxon>
        <taxon>Pseudomonadati</taxon>
        <taxon>Pseudomonadota</taxon>
        <taxon>Gammaproteobacteria</taxon>
        <taxon>Oceanospirillales</taxon>
        <taxon>Oceanospirillaceae</taxon>
        <taxon>Amphritea</taxon>
    </lineage>
</organism>
<dbReference type="Proteomes" id="UP000283087">
    <property type="component" value="Unassembled WGS sequence"/>
</dbReference>
<dbReference type="InterPro" id="IPR020904">
    <property type="entry name" value="Sc_DH/Rdtase_CS"/>
</dbReference>
<evidence type="ECO:0000256" key="1">
    <source>
        <dbReference type="ARBA" id="ARBA00006484"/>
    </source>
</evidence>